<dbReference type="RefSeq" id="WP_277359584.1">
    <property type="nucleotide sequence ID" value="NZ_JAROKN010000066.1"/>
</dbReference>
<dbReference type="Proteomes" id="UP001220456">
    <property type="component" value="Unassembled WGS sequence"/>
</dbReference>
<protein>
    <submittedName>
        <fullName evidence="2">RcpC/CpaB family pilus assembly protein</fullName>
    </submittedName>
</protein>
<evidence type="ECO:0000313" key="2">
    <source>
        <dbReference type="EMBL" id="MDF9279238.1"/>
    </source>
</evidence>
<organism evidence="2 3">
    <name type="scientific">Arthrobacter vasquezii</name>
    <dbReference type="NCBI Taxonomy" id="2977629"/>
    <lineage>
        <taxon>Bacteria</taxon>
        <taxon>Bacillati</taxon>
        <taxon>Actinomycetota</taxon>
        <taxon>Actinomycetes</taxon>
        <taxon>Micrococcales</taxon>
        <taxon>Micrococcaceae</taxon>
        <taxon>Arthrobacter</taxon>
    </lineage>
</organism>
<evidence type="ECO:0000259" key="1">
    <source>
        <dbReference type="Pfam" id="PF16976"/>
    </source>
</evidence>
<name>A0ABT6CZD3_9MICC</name>
<dbReference type="Pfam" id="PF16976">
    <property type="entry name" value="RcpC"/>
    <property type="match status" value="1"/>
</dbReference>
<feature type="domain" description="Flp pilus assembly protein RcpC/CpaB" evidence="1">
    <location>
        <begin position="116"/>
        <end position="232"/>
    </location>
</feature>
<reference evidence="2 3" key="1">
    <citation type="journal article" date="2023" name="Int. J. Syst. Evol. Microbiol.">
        <title>Arthrobacter vasquezii sp. nov., isolated from a soil sample from Union Glacier, Antarctica.</title>
        <authorList>
            <person name="Valenzuela-Ibaceta F."/>
            <person name="Carrasco V."/>
            <person name="Lagos-Moraga S."/>
            <person name="Dietz-Vargas C."/>
            <person name="Navarro C.A."/>
            <person name="Perez-Donoso J.M."/>
        </authorList>
    </citation>
    <scope>NUCLEOTIDE SEQUENCE [LARGE SCALE GENOMIC DNA]</scope>
    <source>
        <strain evidence="2 3">EH-1B-1</strain>
    </source>
</reference>
<dbReference type="EMBL" id="JAROKN010000066">
    <property type="protein sequence ID" value="MDF9279238.1"/>
    <property type="molecule type" value="Genomic_DNA"/>
</dbReference>
<comment type="caution">
    <text evidence="2">The sequence shown here is derived from an EMBL/GenBank/DDBJ whole genome shotgun (WGS) entry which is preliminary data.</text>
</comment>
<gene>
    <name evidence="2" type="ORF">P4U43_15720</name>
</gene>
<accession>A0ABT6CZD3</accession>
<sequence>MKSRLVAGIAAVVLALVGAIMVFSYANGAEARAVQNLEPVDVLVVQEAVPAGTPVAELATSVVITRLPGTSVAASALKDLESSQGLVTAVELVPGEQLLQERLVDPAKLETNTIDVPNGFHEISLTVEPHRIAGGKVSAGDVVGVFMSLPEGGIEARPEAESTQLVLPKALVSAVQRAPVVTTEADPTLNEQDAAAAQAEAMPSGSLIVTLAISADAATRVIFTSEFGTIWLSKATVADPDAPPVIIQDKELYR</sequence>
<proteinExistence type="predicted"/>
<keyword evidence="3" id="KW-1185">Reference proteome</keyword>
<dbReference type="InterPro" id="IPR031571">
    <property type="entry name" value="RcpC_dom"/>
</dbReference>
<evidence type="ECO:0000313" key="3">
    <source>
        <dbReference type="Proteomes" id="UP001220456"/>
    </source>
</evidence>